<protein>
    <submittedName>
        <fullName evidence="2">Uncharacterized protein</fullName>
    </submittedName>
</protein>
<evidence type="ECO:0000313" key="2">
    <source>
        <dbReference type="EMBL" id="AGT74496.1"/>
    </source>
</evidence>
<dbReference type="HOGENOM" id="CLU_3168917_0_0_7"/>
<sequence length="47" mass="5704">MTQKSVFKNAFLNTILSIFTTFYIFVCRFFNFCQYSCVSKKRRLTLF</sequence>
<evidence type="ECO:0000313" key="3">
    <source>
        <dbReference type="Proteomes" id="UP000015920"/>
    </source>
</evidence>
<keyword evidence="1" id="KW-0812">Transmembrane</keyword>
<organism evidence="2 3">
    <name type="scientific">Helicobacter pylori SouthAfrica20</name>
    <dbReference type="NCBI Taxonomy" id="1352356"/>
    <lineage>
        <taxon>Bacteria</taxon>
        <taxon>Pseudomonadati</taxon>
        <taxon>Campylobacterota</taxon>
        <taxon>Epsilonproteobacteria</taxon>
        <taxon>Campylobacterales</taxon>
        <taxon>Helicobacteraceae</taxon>
        <taxon>Helicobacter</taxon>
    </lineage>
</organism>
<gene>
    <name evidence="2" type="ORF">HPSA20_1278</name>
</gene>
<accession>T1UAT2</accession>
<dbReference type="EMBL" id="CP006691">
    <property type="protein sequence ID" value="AGT74496.1"/>
    <property type="molecule type" value="Genomic_DNA"/>
</dbReference>
<feature type="transmembrane region" description="Helical" evidence="1">
    <location>
        <begin position="12"/>
        <end position="33"/>
    </location>
</feature>
<dbReference type="KEGG" id="hpys:HPSA20_1278"/>
<name>T1UAT2_HELPX</name>
<dbReference type="AlphaFoldDB" id="T1UAT2"/>
<keyword evidence="1" id="KW-0472">Membrane</keyword>
<evidence type="ECO:0000256" key="1">
    <source>
        <dbReference type="SAM" id="Phobius"/>
    </source>
</evidence>
<keyword evidence="1" id="KW-1133">Transmembrane helix</keyword>
<dbReference type="Proteomes" id="UP000015920">
    <property type="component" value="Chromosome"/>
</dbReference>
<proteinExistence type="predicted"/>
<reference evidence="2 3" key="1">
    <citation type="journal article" date="2013" name="Genome Announc.">
        <title>Genome Sequences of Three hpAfrica2 Strains of Helicobacter pylori.</title>
        <authorList>
            <person name="Duncan S.S."/>
            <person name="Bertoli M.T."/>
            <person name="Kersulyte D."/>
            <person name="Valk P.L."/>
            <person name="Tamma S."/>
            <person name="Segal I."/>
            <person name="McClain M.S."/>
            <person name="Cover T.L."/>
            <person name="Berg D.E."/>
        </authorList>
    </citation>
    <scope>NUCLEOTIDE SEQUENCE [LARGE SCALE GENOMIC DNA]</scope>
    <source>
        <strain evidence="2">SouthAfrica20</strain>
    </source>
</reference>